<evidence type="ECO:0000313" key="7">
    <source>
        <dbReference type="EMBL" id="TWF58266.1"/>
    </source>
</evidence>
<evidence type="ECO:0000256" key="3">
    <source>
        <dbReference type="ARBA" id="ARBA00020071"/>
    </source>
</evidence>
<organism evidence="7 8">
    <name type="scientific">Neorhizobium alkalisoli</name>
    <dbReference type="NCBI Taxonomy" id="528178"/>
    <lineage>
        <taxon>Bacteria</taxon>
        <taxon>Pseudomonadati</taxon>
        <taxon>Pseudomonadota</taxon>
        <taxon>Alphaproteobacteria</taxon>
        <taxon>Hyphomicrobiales</taxon>
        <taxon>Rhizobiaceae</taxon>
        <taxon>Rhizobium/Agrobacterium group</taxon>
        <taxon>Neorhizobium</taxon>
    </lineage>
</organism>
<evidence type="ECO:0000256" key="2">
    <source>
        <dbReference type="ARBA" id="ARBA00010973"/>
    </source>
</evidence>
<dbReference type="InterPro" id="IPR051398">
    <property type="entry name" value="Polysacch_Deacetylase"/>
</dbReference>
<dbReference type="RefSeq" id="WP_246690619.1">
    <property type="nucleotide sequence ID" value="NZ_VIWP01000001.1"/>
</dbReference>
<comment type="function">
    <text evidence="1">Is involved in generating a small heat-stable compound (Nod), an acylated oligomer of N-acetylglucosamine, that stimulates mitosis in various plant protoplasts.</text>
</comment>
<evidence type="ECO:0000256" key="5">
    <source>
        <dbReference type="ARBA" id="ARBA00032976"/>
    </source>
</evidence>
<dbReference type="SUPFAM" id="SSF88713">
    <property type="entry name" value="Glycoside hydrolase/deacetylase"/>
    <property type="match status" value="1"/>
</dbReference>
<evidence type="ECO:0000259" key="6">
    <source>
        <dbReference type="PROSITE" id="PS51677"/>
    </source>
</evidence>
<evidence type="ECO:0000256" key="1">
    <source>
        <dbReference type="ARBA" id="ARBA00003236"/>
    </source>
</evidence>
<accession>A0A561R6N3</accession>
<dbReference type="AlphaFoldDB" id="A0A561R6N3"/>
<keyword evidence="4" id="KW-0732">Signal</keyword>
<dbReference type="EMBL" id="VIWP01000001">
    <property type="protein sequence ID" value="TWF58266.1"/>
    <property type="molecule type" value="Genomic_DNA"/>
</dbReference>
<dbReference type="Gene3D" id="3.20.20.370">
    <property type="entry name" value="Glycoside hydrolase/deacetylase"/>
    <property type="match status" value="1"/>
</dbReference>
<comment type="similarity">
    <text evidence="2">Belongs to the polysaccharide deacetylase family.</text>
</comment>
<reference evidence="7 8" key="1">
    <citation type="submission" date="2019-06" db="EMBL/GenBank/DDBJ databases">
        <title>Sorghum-associated microbial communities from plants grown in Nebraska, USA.</title>
        <authorList>
            <person name="Schachtman D."/>
        </authorList>
    </citation>
    <scope>NUCLEOTIDE SEQUENCE [LARGE SCALE GENOMIC DNA]</scope>
    <source>
        <strain evidence="7 8">1225</strain>
    </source>
</reference>
<dbReference type="Pfam" id="PF01522">
    <property type="entry name" value="Polysacc_deac_1"/>
    <property type="match status" value="1"/>
</dbReference>
<dbReference type="PANTHER" id="PTHR34216:SF7">
    <property type="entry name" value="POLY-BETA-1,6-N-ACETYL-D-GLUCOSAMINE N-DEACETYLASE"/>
    <property type="match status" value="1"/>
</dbReference>
<dbReference type="PANTHER" id="PTHR34216">
    <property type="match status" value="1"/>
</dbReference>
<keyword evidence="8" id="KW-1185">Reference proteome</keyword>
<dbReference type="GO" id="GO:0016810">
    <property type="term" value="F:hydrolase activity, acting on carbon-nitrogen (but not peptide) bonds"/>
    <property type="evidence" value="ECO:0007669"/>
    <property type="project" value="InterPro"/>
</dbReference>
<sequence length="337" mass="37861">MMLERDFMKSAAALAVRSVGQAVDLVSGGRSCFFTFHRVASTERWEALPNRNFYLDLTFLDQLLAYLKESGWDVVTIAQAMALENDAARGRRFVNFSIDDCYRDTYEEVVPLFRKHGVPVTLFVSTGIPDGTMPLWGAGLEDYILNHGSITIDGRRFETDTPEKKRSAYLEIEALWDGPKAGEHYHRFCIENGIDDAAMHEKHAISWAMLEELAADPLVEIGSHTVNHPRISSLTVDDAFFELNQSKLRLEERLKIDARYFAFPYGRAADCSIRDFDIARRAGYAGVATTRKGLVGKGQRPYNFPRNTLNGSHRSVLHAELHLSGMTGLAARLIGRV</sequence>
<dbReference type="InterPro" id="IPR002509">
    <property type="entry name" value="NODB_dom"/>
</dbReference>
<evidence type="ECO:0000256" key="4">
    <source>
        <dbReference type="ARBA" id="ARBA00022729"/>
    </source>
</evidence>
<gene>
    <name evidence="7" type="ORF">FHW37_10170</name>
</gene>
<feature type="domain" description="NodB homology" evidence="6">
    <location>
        <begin position="92"/>
        <end position="337"/>
    </location>
</feature>
<evidence type="ECO:0000313" key="8">
    <source>
        <dbReference type="Proteomes" id="UP000320653"/>
    </source>
</evidence>
<name>A0A561R6N3_9HYPH</name>
<dbReference type="InterPro" id="IPR011330">
    <property type="entry name" value="Glyco_hydro/deAcase_b/a-brl"/>
</dbReference>
<protein>
    <recommendedName>
        <fullName evidence="3">Chitooligosaccharide deacetylase</fullName>
    </recommendedName>
    <alternativeName>
        <fullName evidence="5">Nodulation protein B</fullName>
    </alternativeName>
</protein>
<dbReference type="Proteomes" id="UP000320653">
    <property type="component" value="Unassembled WGS sequence"/>
</dbReference>
<comment type="caution">
    <text evidence="7">The sequence shown here is derived from an EMBL/GenBank/DDBJ whole genome shotgun (WGS) entry which is preliminary data.</text>
</comment>
<dbReference type="PROSITE" id="PS51677">
    <property type="entry name" value="NODB"/>
    <property type="match status" value="1"/>
</dbReference>
<proteinExistence type="inferred from homology"/>
<dbReference type="GO" id="GO:0005975">
    <property type="term" value="P:carbohydrate metabolic process"/>
    <property type="evidence" value="ECO:0007669"/>
    <property type="project" value="InterPro"/>
</dbReference>